<evidence type="ECO:0000256" key="2">
    <source>
        <dbReference type="ARBA" id="ARBA00022691"/>
    </source>
</evidence>
<gene>
    <name evidence="11" type="ORF">HMPREF9083_1182</name>
</gene>
<dbReference type="HOGENOM" id="CLU_125470_1_0_9"/>
<dbReference type="Gene3D" id="3.60.90.10">
    <property type="entry name" value="S-adenosylmethionine decarboxylase"/>
    <property type="match status" value="1"/>
</dbReference>
<evidence type="ECO:0000256" key="4">
    <source>
        <dbReference type="ARBA" id="ARBA00022813"/>
    </source>
</evidence>
<evidence type="ECO:0000256" key="9">
    <source>
        <dbReference type="ARBA" id="ARBA00023270"/>
    </source>
</evidence>
<keyword evidence="9" id="KW-0704">Schiff base</keyword>
<name>F2BYB4_9FIRM</name>
<dbReference type="GO" id="GO:0005829">
    <property type="term" value="C:cytosol"/>
    <property type="evidence" value="ECO:0007669"/>
    <property type="project" value="TreeGrafter"/>
</dbReference>
<dbReference type="Proteomes" id="UP000003503">
    <property type="component" value="Unassembled WGS sequence"/>
</dbReference>
<evidence type="ECO:0000256" key="3">
    <source>
        <dbReference type="ARBA" id="ARBA00022793"/>
    </source>
</evidence>
<dbReference type="Pfam" id="PF02675">
    <property type="entry name" value="AdoMet_dc"/>
    <property type="match status" value="1"/>
</dbReference>
<dbReference type="InterPro" id="IPR003826">
    <property type="entry name" value="AdoMetDC_fam_prok"/>
</dbReference>
<keyword evidence="10" id="KW-0670">Pyruvate</keyword>
<dbReference type="InterPro" id="IPR016067">
    <property type="entry name" value="S-AdoMet_deCO2ase_core"/>
</dbReference>
<keyword evidence="8" id="KW-0456">Lyase</keyword>
<keyword evidence="5" id="KW-0745">Spermidine biosynthesis</keyword>
<evidence type="ECO:0000256" key="1">
    <source>
        <dbReference type="ARBA" id="ARBA00001928"/>
    </source>
</evidence>
<dbReference type="AlphaFoldDB" id="F2BYB4"/>
<protein>
    <submittedName>
        <fullName evidence="11">Putative S-adenosylmethionine decarboxylase</fullName>
    </submittedName>
</protein>
<keyword evidence="3" id="KW-0210">Decarboxylase</keyword>
<evidence type="ECO:0000256" key="5">
    <source>
        <dbReference type="ARBA" id="ARBA00023066"/>
    </source>
</evidence>
<evidence type="ECO:0000256" key="6">
    <source>
        <dbReference type="ARBA" id="ARBA00023115"/>
    </source>
</evidence>
<dbReference type="PANTHER" id="PTHR33866:SF2">
    <property type="entry name" value="S-ADENOSYLMETHIONINE DECARBOXYLASE PROENZYME"/>
    <property type="match status" value="1"/>
</dbReference>
<dbReference type="GO" id="GO:0008295">
    <property type="term" value="P:spermidine biosynthetic process"/>
    <property type="evidence" value="ECO:0007669"/>
    <property type="project" value="UniProtKB-KW"/>
</dbReference>
<evidence type="ECO:0000313" key="11">
    <source>
        <dbReference type="EMBL" id="EGF12435.1"/>
    </source>
</evidence>
<dbReference type="GO" id="GO:0004014">
    <property type="term" value="F:adenosylmethionine decarboxylase activity"/>
    <property type="evidence" value="ECO:0007669"/>
    <property type="project" value="InterPro"/>
</dbReference>
<keyword evidence="4" id="KW-0068">Autocatalytic cleavage</keyword>
<dbReference type="SUPFAM" id="SSF56276">
    <property type="entry name" value="S-adenosylmethionine decarboxylase"/>
    <property type="match status" value="1"/>
</dbReference>
<organism evidence="11 12">
    <name type="scientific">Dialister micraerophilus DSM 19965</name>
    <dbReference type="NCBI Taxonomy" id="888062"/>
    <lineage>
        <taxon>Bacteria</taxon>
        <taxon>Bacillati</taxon>
        <taxon>Bacillota</taxon>
        <taxon>Negativicutes</taxon>
        <taxon>Veillonellales</taxon>
        <taxon>Veillonellaceae</taxon>
        <taxon>Dialister</taxon>
    </lineage>
</organism>
<keyword evidence="2" id="KW-0949">S-adenosyl-L-methionine</keyword>
<keyword evidence="7" id="KW-0865">Zymogen</keyword>
<evidence type="ECO:0000256" key="7">
    <source>
        <dbReference type="ARBA" id="ARBA00023145"/>
    </source>
</evidence>
<sequence length="169" mass="19494">MKNKNKGKNMKQYIGKQLLIDCYRCNFENLMQQDQIIATLTKAAEDINMEIIKNFILQTDTDLLAIVYGNQSYISLRIYPFLNYASIDIYLFNKDLLPSKAMKIFRAALSPEQIRATTVKRGNFNLPLDMKPKTNTKSTTMHKIKNTGRKINKAGKKVVNIINIKKSRK</sequence>
<proteinExistence type="predicted"/>
<comment type="cofactor">
    <cofactor evidence="1">
        <name>pyruvate</name>
        <dbReference type="ChEBI" id="CHEBI:15361"/>
    </cofactor>
</comment>
<keyword evidence="12" id="KW-1185">Reference proteome</keyword>
<keyword evidence="6" id="KW-0620">Polyamine biosynthesis</keyword>
<evidence type="ECO:0000313" key="12">
    <source>
        <dbReference type="Proteomes" id="UP000003503"/>
    </source>
</evidence>
<reference evidence="11 12" key="1">
    <citation type="submission" date="2011-02" db="EMBL/GenBank/DDBJ databases">
        <authorList>
            <person name="Muzny D."/>
            <person name="Qin X."/>
            <person name="Deng J."/>
            <person name="Jiang H."/>
            <person name="Liu Y."/>
            <person name="Qu J."/>
            <person name="Song X.-Z."/>
            <person name="Zhang L."/>
            <person name="Thornton R."/>
            <person name="Coyle M."/>
            <person name="Francisco L."/>
            <person name="Jackson L."/>
            <person name="Javaid M."/>
            <person name="Korchina V."/>
            <person name="Kovar C."/>
            <person name="Mata R."/>
            <person name="Mathew T."/>
            <person name="Ngo R."/>
            <person name="Nguyen L."/>
            <person name="Nguyen N."/>
            <person name="Okwuonu G."/>
            <person name="Ongeri F."/>
            <person name="Pham C."/>
            <person name="Simmons D."/>
            <person name="Wilczek-Boney K."/>
            <person name="Hale W."/>
            <person name="Jakkamsetti A."/>
            <person name="Pham P."/>
            <person name="Ruth R."/>
            <person name="San Lucas F."/>
            <person name="Warren J."/>
            <person name="Zhang J."/>
            <person name="Zhao Z."/>
            <person name="Zhou C."/>
            <person name="Zhu D."/>
            <person name="Lee S."/>
            <person name="Bess C."/>
            <person name="Blankenburg K."/>
            <person name="Forbes L."/>
            <person name="Fu Q."/>
            <person name="Gubbala S."/>
            <person name="Hirani K."/>
            <person name="Jayaseelan J.C."/>
            <person name="Lara F."/>
            <person name="Munidasa M."/>
            <person name="Palculict T."/>
            <person name="Patil S."/>
            <person name="Pu L.-L."/>
            <person name="Saada N."/>
            <person name="Tang L."/>
            <person name="Weissenberger G."/>
            <person name="Zhu Y."/>
            <person name="Hemphill L."/>
            <person name="Shang Y."/>
            <person name="Youmans B."/>
            <person name="Ayvaz T."/>
            <person name="Ross M."/>
            <person name="Santibanez J."/>
            <person name="Aqrawi P."/>
            <person name="Gross S."/>
            <person name="Joshi V."/>
            <person name="Fowler G."/>
            <person name="Nazareth L."/>
            <person name="Reid J."/>
            <person name="Worley K."/>
            <person name="Petrosino J."/>
            <person name="Highlander S."/>
            <person name="Gibbs R."/>
        </authorList>
    </citation>
    <scope>NUCLEOTIDE SEQUENCE [LARGE SCALE GENOMIC DNA]</scope>
    <source>
        <strain evidence="11 12">DSM 19965</strain>
    </source>
</reference>
<evidence type="ECO:0000256" key="8">
    <source>
        <dbReference type="ARBA" id="ARBA00023239"/>
    </source>
</evidence>
<dbReference type="PANTHER" id="PTHR33866">
    <property type="entry name" value="S-ADENOSYLMETHIONINE DECARBOXYLASE PROENZYME"/>
    <property type="match status" value="1"/>
</dbReference>
<accession>F2BYB4</accession>
<evidence type="ECO:0000256" key="10">
    <source>
        <dbReference type="ARBA" id="ARBA00023317"/>
    </source>
</evidence>
<dbReference type="EMBL" id="AFBB01000025">
    <property type="protein sequence ID" value="EGF12435.1"/>
    <property type="molecule type" value="Genomic_DNA"/>
</dbReference>
<dbReference type="eggNOG" id="COG1586">
    <property type="taxonomic scope" value="Bacteria"/>
</dbReference>
<comment type="caution">
    <text evidence="11">The sequence shown here is derived from an EMBL/GenBank/DDBJ whole genome shotgun (WGS) entry which is preliminary data.</text>
</comment>
<dbReference type="STRING" id="888062.HMPREF9083_1182"/>